<dbReference type="VEuPathDB" id="FungiDB:H310_12674"/>
<dbReference type="RefSeq" id="XP_008878065.1">
    <property type="nucleotide sequence ID" value="XM_008879843.1"/>
</dbReference>
<accession>A0A024THI5</accession>
<evidence type="ECO:0000256" key="1">
    <source>
        <dbReference type="SAM" id="SignalP"/>
    </source>
</evidence>
<gene>
    <name evidence="2" type="ORF">H310_12674</name>
</gene>
<feature type="chain" id="PRO_5001534327" description="Secreted protein" evidence="1">
    <location>
        <begin position="18"/>
        <end position="91"/>
    </location>
</feature>
<dbReference type="AlphaFoldDB" id="A0A024THI5"/>
<keyword evidence="1" id="KW-0732">Signal</keyword>
<proteinExistence type="predicted"/>
<dbReference type="EMBL" id="KI913992">
    <property type="protein sequence ID" value="ETV93429.1"/>
    <property type="molecule type" value="Genomic_DNA"/>
</dbReference>
<sequence>MFQRFVTLLVVLTALHARNHRGSTSDTDMGSSVIVLRGASGIDHPLPAAPIDLFEPTDEWKEIGLNQQLPGGLWIRINLSTGKKEARNLPK</sequence>
<reference evidence="2" key="1">
    <citation type="submission" date="2013-12" db="EMBL/GenBank/DDBJ databases">
        <title>The Genome Sequence of Aphanomyces invadans NJM9701.</title>
        <authorList>
            <consortium name="The Broad Institute Genomics Platform"/>
            <person name="Russ C."/>
            <person name="Tyler B."/>
            <person name="van West P."/>
            <person name="Dieguez-Uribeondo J."/>
            <person name="Young S.K."/>
            <person name="Zeng Q."/>
            <person name="Gargeya S."/>
            <person name="Fitzgerald M."/>
            <person name="Abouelleil A."/>
            <person name="Alvarado L."/>
            <person name="Chapman S.B."/>
            <person name="Gainer-Dewar J."/>
            <person name="Goldberg J."/>
            <person name="Griggs A."/>
            <person name="Gujja S."/>
            <person name="Hansen M."/>
            <person name="Howarth C."/>
            <person name="Imamovic A."/>
            <person name="Ireland A."/>
            <person name="Larimer J."/>
            <person name="McCowan C."/>
            <person name="Murphy C."/>
            <person name="Pearson M."/>
            <person name="Poon T.W."/>
            <person name="Priest M."/>
            <person name="Roberts A."/>
            <person name="Saif S."/>
            <person name="Shea T."/>
            <person name="Sykes S."/>
            <person name="Wortman J."/>
            <person name="Nusbaum C."/>
            <person name="Birren B."/>
        </authorList>
    </citation>
    <scope>NUCLEOTIDE SEQUENCE [LARGE SCALE GENOMIC DNA]</scope>
    <source>
        <strain evidence="2">NJM9701</strain>
    </source>
</reference>
<dbReference type="eggNOG" id="ENOG502SW5G">
    <property type="taxonomic scope" value="Eukaryota"/>
</dbReference>
<dbReference type="STRING" id="157072.A0A024THI5"/>
<evidence type="ECO:0008006" key="3">
    <source>
        <dbReference type="Google" id="ProtNLM"/>
    </source>
</evidence>
<protein>
    <recommendedName>
        <fullName evidence="3">Secreted protein</fullName>
    </recommendedName>
</protein>
<organism evidence="2">
    <name type="scientific">Aphanomyces invadans</name>
    <dbReference type="NCBI Taxonomy" id="157072"/>
    <lineage>
        <taxon>Eukaryota</taxon>
        <taxon>Sar</taxon>
        <taxon>Stramenopiles</taxon>
        <taxon>Oomycota</taxon>
        <taxon>Saprolegniomycetes</taxon>
        <taxon>Saprolegniales</taxon>
        <taxon>Verrucalvaceae</taxon>
        <taxon>Aphanomyces</taxon>
    </lineage>
</organism>
<name>A0A024THI5_9STRA</name>
<dbReference type="GeneID" id="20089724"/>
<evidence type="ECO:0000313" key="2">
    <source>
        <dbReference type="EMBL" id="ETV93429.1"/>
    </source>
</evidence>
<feature type="signal peptide" evidence="1">
    <location>
        <begin position="1"/>
        <end position="17"/>
    </location>
</feature>
<dbReference type="OrthoDB" id="448649at2759"/>